<reference evidence="1" key="2">
    <citation type="journal article" date="2015" name="Fish Shellfish Immunol.">
        <title>Early steps in the European eel (Anguilla anguilla)-Vibrio vulnificus interaction in the gills: Role of the RtxA13 toxin.</title>
        <authorList>
            <person name="Callol A."/>
            <person name="Pajuelo D."/>
            <person name="Ebbesson L."/>
            <person name="Teles M."/>
            <person name="MacKenzie S."/>
            <person name="Amaro C."/>
        </authorList>
    </citation>
    <scope>NUCLEOTIDE SEQUENCE</scope>
</reference>
<sequence length="26" mass="2939">MPLFYLCSNCIADEAVDEICAGERFE</sequence>
<reference evidence="1" key="1">
    <citation type="submission" date="2014-11" db="EMBL/GenBank/DDBJ databases">
        <authorList>
            <person name="Amaro Gonzalez C."/>
        </authorList>
    </citation>
    <scope>NUCLEOTIDE SEQUENCE</scope>
</reference>
<evidence type="ECO:0000313" key="1">
    <source>
        <dbReference type="EMBL" id="JAH28377.1"/>
    </source>
</evidence>
<dbReference type="EMBL" id="GBXM01080200">
    <property type="protein sequence ID" value="JAH28377.1"/>
    <property type="molecule type" value="Transcribed_RNA"/>
</dbReference>
<accession>A0A0E9RHW8</accession>
<organism evidence="1">
    <name type="scientific">Anguilla anguilla</name>
    <name type="common">European freshwater eel</name>
    <name type="synonym">Muraena anguilla</name>
    <dbReference type="NCBI Taxonomy" id="7936"/>
    <lineage>
        <taxon>Eukaryota</taxon>
        <taxon>Metazoa</taxon>
        <taxon>Chordata</taxon>
        <taxon>Craniata</taxon>
        <taxon>Vertebrata</taxon>
        <taxon>Euteleostomi</taxon>
        <taxon>Actinopterygii</taxon>
        <taxon>Neopterygii</taxon>
        <taxon>Teleostei</taxon>
        <taxon>Anguilliformes</taxon>
        <taxon>Anguillidae</taxon>
        <taxon>Anguilla</taxon>
    </lineage>
</organism>
<proteinExistence type="predicted"/>
<name>A0A0E9RHW8_ANGAN</name>
<dbReference type="AlphaFoldDB" id="A0A0E9RHW8"/>
<protein>
    <submittedName>
        <fullName evidence="1">Uncharacterized protein</fullName>
    </submittedName>
</protein>